<sequence>MEVLCSYSTTALLLQFNTCRRRSSNLQHRKRLLGMSVKAARRDSSERDYGGRLVDENMITLRMRIREMKMLETSTSSDDDLHQILPSDWMEWEKKHFFNYNKDVCEVLGLLQNYFLNTRPSLALGMLALVALIVPISTGVVLFSALQIAKGIFF</sequence>
<organism evidence="2 3">
    <name type="scientific">Hevea brasiliensis</name>
    <name type="common">Para rubber tree</name>
    <name type="synonym">Siphonia brasiliensis</name>
    <dbReference type="NCBI Taxonomy" id="3981"/>
    <lineage>
        <taxon>Eukaryota</taxon>
        <taxon>Viridiplantae</taxon>
        <taxon>Streptophyta</taxon>
        <taxon>Embryophyta</taxon>
        <taxon>Tracheophyta</taxon>
        <taxon>Spermatophyta</taxon>
        <taxon>Magnoliopsida</taxon>
        <taxon>eudicotyledons</taxon>
        <taxon>Gunneridae</taxon>
        <taxon>Pentapetalae</taxon>
        <taxon>rosids</taxon>
        <taxon>fabids</taxon>
        <taxon>Malpighiales</taxon>
        <taxon>Euphorbiaceae</taxon>
        <taxon>Crotonoideae</taxon>
        <taxon>Micrandreae</taxon>
        <taxon>Hevea</taxon>
    </lineage>
</organism>
<evidence type="ECO:0000313" key="2">
    <source>
        <dbReference type="EMBL" id="KAJ9173020.1"/>
    </source>
</evidence>
<keyword evidence="1" id="KW-1133">Transmembrane helix</keyword>
<dbReference type="EMBL" id="JARPOI010000009">
    <property type="protein sequence ID" value="KAJ9173020.1"/>
    <property type="molecule type" value="Genomic_DNA"/>
</dbReference>
<keyword evidence="1" id="KW-0472">Membrane</keyword>
<protein>
    <submittedName>
        <fullName evidence="2">Uncharacterized protein</fullName>
    </submittedName>
</protein>
<accession>A0ABQ9M1Z2</accession>
<name>A0ABQ9M1Z2_HEVBR</name>
<dbReference type="Proteomes" id="UP001174677">
    <property type="component" value="Chromosome 9"/>
</dbReference>
<keyword evidence="1" id="KW-0812">Transmembrane</keyword>
<evidence type="ECO:0000256" key="1">
    <source>
        <dbReference type="SAM" id="Phobius"/>
    </source>
</evidence>
<proteinExistence type="predicted"/>
<feature type="transmembrane region" description="Helical" evidence="1">
    <location>
        <begin position="122"/>
        <end position="146"/>
    </location>
</feature>
<dbReference type="PANTHER" id="PTHR33782:SF27">
    <property type="entry name" value="PROTEIN, PUTATIVE-RELATED"/>
    <property type="match status" value="1"/>
</dbReference>
<dbReference type="PANTHER" id="PTHR33782">
    <property type="entry name" value="OS01G0121600 PROTEIN"/>
    <property type="match status" value="1"/>
</dbReference>
<gene>
    <name evidence="2" type="ORF">P3X46_016198</name>
</gene>
<reference evidence="2" key="1">
    <citation type="journal article" date="2023" name="Plant Biotechnol. J.">
        <title>Chromosome-level wild Hevea brasiliensis genome provides new tools for genomic-assisted breeding and valuable loci to elevate rubber yield.</title>
        <authorList>
            <person name="Cheng H."/>
            <person name="Song X."/>
            <person name="Hu Y."/>
            <person name="Wu T."/>
            <person name="Yang Q."/>
            <person name="An Z."/>
            <person name="Feng S."/>
            <person name="Deng Z."/>
            <person name="Wu W."/>
            <person name="Zeng X."/>
            <person name="Tu M."/>
            <person name="Wang X."/>
            <person name="Huang H."/>
        </authorList>
    </citation>
    <scope>NUCLEOTIDE SEQUENCE</scope>
    <source>
        <strain evidence="2">MT/VB/25A 57/8</strain>
    </source>
</reference>
<evidence type="ECO:0000313" key="3">
    <source>
        <dbReference type="Proteomes" id="UP001174677"/>
    </source>
</evidence>
<keyword evidence="3" id="KW-1185">Reference proteome</keyword>
<comment type="caution">
    <text evidence="2">The sequence shown here is derived from an EMBL/GenBank/DDBJ whole genome shotgun (WGS) entry which is preliminary data.</text>
</comment>